<name>A0A6J5MWQ0_9CAUD</name>
<dbReference type="SUPFAM" id="SSF46785">
    <property type="entry name" value="Winged helix' DNA-binding domain"/>
    <property type="match status" value="1"/>
</dbReference>
<gene>
    <name evidence="1" type="ORF">UFOVP570_31</name>
</gene>
<dbReference type="EMBL" id="LR796541">
    <property type="protein sequence ID" value="CAB4150391.1"/>
    <property type="molecule type" value="Genomic_DNA"/>
</dbReference>
<dbReference type="InterPro" id="IPR036388">
    <property type="entry name" value="WH-like_DNA-bd_sf"/>
</dbReference>
<organism evidence="1">
    <name type="scientific">uncultured Caudovirales phage</name>
    <dbReference type="NCBI Taxonomy" id="2100421"/>
    <lineage>
        <taxon>Viruses</taxon>
        <taxon>Duplodnaviria</taxon>
        <taxon>Heunggongvirae</taxon>
        <taxon>Uroviricota</taxon>
        <taxon>Caudoviricetes</taxon>
        <taxon>Peduoviridae</taxon>
        <taxon>Maltschvirus</taxon>
        <taxon>Maltschvirus maltsch</taxon>
    </lineage>
</organism>
<accession>A0A6J5MWQ0</accession>
<proteinExistence type="predicted"/>
<dbReference type="InterPro" id="IPR036390">
    <property type="entry name" value="WH_DNA-bd_sf"/>
</dbReference>
<sequence>MNIIDGHLPTMMTPKGIEAMIDLGADEQFRYENTFAYISAYRMFFGSSPSVRDIAEAMKITVSAAQRRVLVLINRGWLVKTERKARTIRPAPVAFHGDQLEIMDMYRQKWVRHISGTVKTYAPNKSSW</sequence>
<evidence type="ECO:0000313" key="1">
    <source>
        <dbReference type="EMBL" id="CAB4150391.1"/>
    </source>
</evidence>
<reference evidence="1" key="1">
    <citation type="submission" date="2020-04" db="EMBL/GenBank/DDBJ databases">
        <authorList>
            <person name="Chiriac C."/>
            <person name="Salcher M."/>
            <person name="Ghai R."/>
            <person name="Kavagutti S V."/>
        </authorList>
    </citation>
    <scope>NUCLEOTIDE SEQUENCE</scope>
</reference>
<dbReference type="Gene3D" id="1.10.10.10">
    <property type="entry name" value="Winged helix-like DNA-binding domain superfamily/Winged helix DNA-binding domain"/>
    <property type="match status" value="1"/>
</dbReference>
<protein>
    <submittedName>
        <fullName evidence="1">Uncharacterized protein</fullName>
    </submittedName>
</protein>